<reference evidence="11 12" key="1">
    <citation type="submission" date="2019-02" db="EMBL/GenBank/DDBJ databases">
        <authorList>
            <person name="Manzano-Marin A."/>
            <person name="Manzano-Marin A."/>
        </authorList>
    </citation>
    <scope>NUCLEOTIDE SEQUENCE [LARGE SCALE GENOMIC DNA]</scope>
    <source>
        <strain evidence="11 12">ErCipseudotaxifoliae</strain>
    </source>
</reference>
<dbReference type="FunFam" id="3.40.190.80:FF:000005">
    <property type="entry name" value="3'(2'),5'-bisphosphate nucleotidase CysQ"/>
    <property type="match status" value="1"/>
</dbReference>
<dbReference type="EMBL" id="LR217725">
    <property type="protein sequence ID" value="VFP87663.1"/>
    <property type="molecule type" value="Genomic_DNA"/>
</dbReference>
<dbReference type="GO" id="GO:0008441">
    <property type="term" value="F:3'(2'),5'-bisphosphate nucleotidase activity"/>
    <property type="evidence" value="ECO:0007669"/>
    <property type="project" value="UniProtKB-UniRule"/>
</dbReference>
<dbReference type="GO" id="GO:0000287">
    <property type="term" value="F:magnesium ion binding"/>
    <property type="evidence" value="ECO:0007669"/>
    <property type="project" value="UniProtKB-UniRule"/>
</dbReference>
<dbReference type="NCBIfam" id="NF008182">
    <property type="entry name" value="PRK10931.1"/>
    <property type="match status" value="1"/>
</dbReference>
<keyword evidence="12" id="KW-1185">Reference proteome</keyword>
<evidence type="ECO:0000256" key="3">
    <source>
        <dbReference type="ARBA" id="ARBA00022475"/>
    </source>
</evidence>
<dbReference type="FunFam" id="3.30.540.10:FF:000007">
    <property type="entry name" value="3'(2'),5'-bisphosphate nucleotidase CysQ"/>
    <property type="match status" value="1"/>
</dbReference>
<dbReference type="PANTHER" id="PTHR43028">
    <property type="entry name" value="3'(2'),5'-BISPHOSPHATE NUCLEOTIDASE 1"/>
    <property type="match status" value="1"/>
</dbReference>
<dbReference type="InterPro" id="IPR050725">
    <property type="entry name" value="CysQ/Inositol_MonoPase"/>
</dbReference>
<feature type="binding site" evidence="10">
    <location>
        <position position="83"/>
    </location>
    <ligand>
        <name>Mg(2+)</name>
        <dbReference type="ChEBI" id="CHEBI:18420"/>
        <label>1</label>
        <note>catalytic</note>
    </ligand>
</feature>
<feature type="binding site" evidence="10">
    <location>
        <position position="86"/>
    </location>
    <ligand>
        <name>Mg(2+)</name>
        <dbReference type="ChEBI" id="CHEBI:18420"/>
        <label>1</label>
        <note>catalytic</note>
    </ligand>
</feature>
<dbReference type="NCBIfam" id="TIGR01331">
    <property type="entry name" value="bisphos_cysQ"/>
    <property type="match status" value="1"/>
</dbReference>
<feature type="binding site" evidence="9">
    <location>
        <position position="83"/>
    </location>
    <ligand>
        <name>Mg(2+)</name>
        <dbReference type="ChEBI" id="CHEBI:18420"/>
        <label>1</label>
    </ligand>
</feature>
<feature type="binding site" evidence="9">
    <location>
        <position position="85"/>
    </location>
    <ligand>
        <name>Mg(2+)</name>
        <dbReference type="ChEBI" id="CHEBI:18420"/>
        <label>1</label>
    </ligand>
</feature>
<feature type="binding site" evidence="10">
    <location>
        <position position="85"/>
    </location>
    <ligand>
        <name>Mg(2+)</name>
        <dbReference type="ChEBI" id="CHEBI:18420"/>
        <label>1</label>
        <note>catalytic</note>
    </ligand>
</feature>
<dbReference type="KEGG" id="ehd:ERCIPSTX3056_622"/>
<feature type="binding site" evidence="9">
    <location>
        <position position="64"/>
    </location>
    <ligand>
        <name>substrate</name>
    </ligand>
</feature>
<evidence type="ECO:0000313" key="11">
    <source>
        <dbReference type="EMBL" id="VFP87663.1"/>
    </source>
</evidence>
<keyword evidence="6 9" id="KW-0378">Hydrolase</keyword>
<evidence type="ECO:0000256" key="4">
    <source>
        <dbReference type="ARBA" id="ARBA00022519"/>
    </source>
</evidence>
<comment type="similarity">
    <text evidence="2 9">Belongs to the inositol monophosphatase superfamily. CysQ family.</text>
</comment>
<dbReference type="RefSeq" id="WP_072666467.1">
    <property type="nucleotide sequence ID" value="NZ_LR217725.1"/>
</dbReference>
<evidence type="ECO:0000256" key="2">
    <source>
        <dbReference type="ARBA" id="ARBA00005289"/>
    </source>
</evidence>
<dbReference type="Gene3D" id="3.30.540.10">
    <property type="entry name" value="Fructose-1,6-Bisphosphatase, subunit A, domain 1"/>
    <property type="match status" value="1"/>
</dbReference>
<feature type="binding site" evidence="10">
    <location>
        <position position="64"/>
    </location>
    <ligand>
        <name>Mg(2+)</name>
        <dbReference type="ChEBI" id="CHEBI:18420"/>
        <label>1</label>
        <note>catalytic</note>
    </ligand>
</feature>
<evidence type="ECO:0000313" key="12">
    <source>
        <dbReference type="Proteomes" id="UP000294462"/>
    </source>
</evidence>
<evidence type="ECO:0000256" key="6">
    <source>
        <dbReference type="ARBA" id="ARBA00022801"/>
    </source>
</evidence>
<sequence>MLQAVCHLARKAGDAIMHVYNGQAPLHIREKANHSPVTTADMAAHHVIMSGLQQLTPRIPILSEEEIVSWEVRKTWKKYWLVDPLDGTKEFIKRNGEFTVNIALINQGKPILGVVYAPVFSTLYSAIEGRAWKEHRENRIRIQVKPLKPPVVVISRSHSQDDQLSNYLNTLGCYHMVKIGSSLKFCMVAEGEAQFYVRLGSTNIWDTGAGHAIALAAGATVSDWKGKTINYTPKISCLNSGFLVSATKDSV</sequence>
<keyword evidence="4 9" id="KW-0997">Cell inner membrane</keyword>
<dbReference type="EC" id="3.1.3.7" evidence="9"/>
<dbReference type="PANTHER" id="PTHR43028:SF5">
    <property type="entry name" value="3'(2'),5'-BISPHOSPHATE NUCLEOTIDASE 1"/>
    <property type="match status" value="1"/>
</dbReference>
<dbReference type="Pfam" id="PF00459">
    <property type="entry name" value="Inositol_P"/>
    <property type="match status" value="1"/>
</dbReference>
<protein>
    <recommendedName>
        <fullName evidence="9">3'(2'),5'-bisphosphate nucleotidase CysQ</fullName>
        <ecNumber evidence="9">3.1.3.7</ecNumber>
    </recommendedName>
    <alternativeName>
        <fullName evidence="9">3'(2'),5-bisphosphonucleoside 3'(2')-phosphohydrolase</fullName>
    </alternativeName>
    <alternativeName>
        <fullName evidence="9">3'-phosphoadenosine 5'-phosphate phosphatase</fullName>
        <shortName evidence="9">PAP phosphatase</shortName>
    </alternativeName>
</protein>
<evidence type="ECO:0000256" key="7">
    <source>
        <dbReference type="ARBA" id="ARBA00022842"/>
    </source>
</evidence>
<dbReference type="Gene3D" id="3.40.190.80">
    <property type="match status" value="1"/>
</dbReference>
<keyword evidence="3 9" id="KW-1003">Cell membrane</keyword>
<evidence type="ECO:0000256" key="5">
    <source>
        <dbReference type="ARBA" id="ARBA00022723"/>
    </source>
</evidence>
<dbReference type="OrthoDB" id="9785695at2"/>
<dbReference type="PRINTS" id="PR00377">
    <property type="entry name" value="IMPHPHTASES"/>
</dbReference>
<dbReference type="HAMAP" id="MF_02095">
    <property type="entry name" value="CysQ"/>
    <property type="match status" value="1"/>
</dbReference>
<dbReference type="CDD" id="cd01638">
    <property type="entry name" value="CysQ"/>
    <property type="match status" value="1"/>
</dbReference>
<comment type="function">
    <text evidence="9">Converts adenosine-3',5'-bisphosphate (PAP) to AMP.</text>
</comment>
<evidence type="ECO:0000256" key="9">
    <source>
        <dbReference type="HAMAP-Rule" id="MF_02095"/>
    </source>
</evidence>
<feature type="binding site" evidence="9">
    <location>
        <position position="64"/>
    </location>
    <ligand>
        <name>Mg(2+)</name>
        <dbReference type="ChEBI" id="CHEBI:18420"/>
        <label>1</label>
    </ligand>
</feature>
<dbReference type="GO" id="GO:0005886">
    <property type="term" value="C:plasma membrane"/>
    <property type="evidence" value="ECO:0007669"/>
    <property type="project" value="UniProtKB-SubCell"/>
</dbReference>
<name>A0A451DLN9_9GAMM</name>
<dbReference type="AlphaFoldDB" id="A0A451DLN9"/>
<feature type="binding site" evidence="10">
    <location>
        <position position="206"/>
    </location>
    <ligand>
        <name>Mg(2+)</name>
        <dbReference type="ChEBI" id="CHEBI:18420"/>
        <label>1</label>
        <note>catalytic</note>
    </ligand>
</feature>
<feature type="binding site" evidence="9">
    <location>
        <position position="86"/>
    </location>
    <ligand>
        <name>Mg(2+)</name>
        <dbReference type="ChEBI" id="CHEBI:18420"/>
        <label>2</label>
    </ligand>
</feature>
<dbReference type="PROSITE" id="PS00629">
    <property type="entry name" value="IMP_1"/>
    <property type="match status" value="1"/>
</dbReference>
<evidence type="ECO:0000256" key="10">
    <source>
        <dbReference type="PIRSR" id="PIRSR600760-2"/>
    </source>
</evidence>
<feature type="binding site" evidence="9">
    <location>
        <begin position="85"/>
        <end position="88"/>
    </location>
    <ligand>
        <name>substrate</name>
    </ligand>
</feature>
<evidence type="ECO:0000256" key="8">
    <source>
        <dbReference type="ARBA" id="ARBA00023136"/>
    </source>
</evidence>
<dbReference type="InterPro" id="IPR006240">
    <property type="entry name" value="CysQ"/>
</dbReference>
<feature type="binding site" evidence="9">
    <location>
        <position position="83"/>
    </location>
    <ligand>
        <name>Mg(2+)</name>
        <dbReference type="ChEBI" id="CHEBI:18420"/>
        <label>2</label>
    </ligand>
</feature>
<accession>A0A451DLN9</accession>
<gene>
    <name evidence="9 11" type="primary">cysQ</name>
    <name evidence="11" type="ORF">ERCIPSTX3056_622</name>
</gene>
<feature type="binding site" evidence="9">
    <location>
        <position position="206"/>
    </location>
    <ligand>
        <name>Mg(2+)</name>
        <dbReference type="ChEBI" id="CHEBI:18420"/>
        <label>2</label>
    </ligand>
</feature>
<organism evidence="11 12">
    <name type="scientific">Candidatus Erwinia haradaeae</name>
    <dbReference type="NCBI Taxonomy" id="1922217"/>
    <lineage>
        <taxon>Bacteria</taxon>
        <taxon>Pseudomonadati</taxon>
        <taxon>Pseudomonadota</taxon>
        <taxon>Gammaproteobacteria</taxon>
        <taxon>Enterobacterales</taxon>
        <taxon>Erwiniaceae</taxon>
        <taxon>Erwinia</taxon>
    </lineage>
</organism>
<dbReference type="GO" id="GO:0050427">
    <property type="term" value="P:3'-phosphoadenosine 5'-phosphosulfate metabolic process"/>
    <property type="evidence" value="ECO:0007669"/>
    <property type="project" value="TreeGrafter"/>
</dbReference>
<comment type="cofactor">
    <cofactor evidence="9 10">
        <name>Mg(2+)</name>
        <dbReference type="ChEBI" id="CHEBI:18420"/>
    </cofactor>
</comment>
<dbReference type="Proteomes" id="UP000294462">
    <property type="component" value="Chromosome"/>
</dbReference>
<dbReference type="GO" id="GO:0000103">
    <property type="term" value="P:sulfate assimilation"/>
    <property type="evidence" value="ECO:0007669"/>
    <property type="project" value="TreeGrafter"/>
</dbReference>
<dbReference type="InterPro" id="IPR020583">
    <property type="entry name" value="Inositol_monoP_metal-BS"/>
</dbReference>
<comment type="catalytic activity">
    <reaction evidence="1 9">
        <text>adenosine 3',5'-bisphosphate + H2O = AMP + phosphate</text>
        <dbReference type="Rhea" id="RHEA:10040"/>
        <dbReference type="ChEBI" id="CHEBI:15377"/>
        <dbReference type="ChEBI" id="CHEBI:43474"/>
        <dbReference type="ChEBI" id="CHEBI:58343"/>
        <dbReference type="ChEBI" id="CHEBI:456215"/>
        <dbReference type="EC" id="3.1.3.7"/>
    </reaction>
</comment>
<proteinExistence type="inferred from homology"/>
<keyword evidence="5 9" id="KW-0479">Metal-binding</keyword>
<evidence type="ECO:0000256" key="1">
    <source>
        <dbReference type="ARBA" id="ARBA00001625"/>
    </source>
</evidence>
<keyword evidence="8 9" id="KW-0472">Membrane</keyword>
<comment type="subcellular location">
    <subcellularLocation>
        <location evidence="9">Cell inner membrane</location>
        <topology evidence="9">Peripheral membrane protein</topology>
        <orientation evidence="9">Cytoplasmic side</orientation>
    </subcellularLocation>
</comment>
<dbReference type="InterPro" id="IPR000760">
    <property type="entry name" value="Inositol_monophosphatase-like"/>
</dbReference>
<feature type="binding site" evidence="9">
    <location>
        <position position="206"/>
    </location>
    <ligand>
        <name>substrate</name>
    </ligand>
</feature>
<dbReference type="SUPFAM" id="SSF56655">
    <property type="entry name" value="Carbohydrate phosphatase"/>
    <property type="match status" value="1"/>
</dbReference>
<keyword evidence="7 9" id="KW-0460">Magnesium</keyword>